<sequence>MPGTITLTQGDAEGVALLTLAHPAKMNAIDIAMWRELQALMLHLQAMAPADAPHAVIVRGTDGHFAAGGDIVEFAGFRFEEETLRDFHENVVAPALHALIDCDIPLFAQIEGNCIGGGMEIAACCDIRICGEGSRFGAPIARLGFPMAPLELEVVSRVVPEAVLREMLLEARLFTAHAALHHGLVHAVVPDAEVAAHTLARAKALAHLSPQAARINKRTMRQLATGGPSEAERTAHYGYAPSEEHREGVMAFIEKRTPRFQRG</sequence>
<comment type="caution">
    <text evidence="1">The sequence shown here is derived from an EMBL/GenBank/DDBJ whole genome shotgun (WGS) entry which is preliminary data.</text>
</comment>
<accession>A0A5C6U1G7</accession>
<name>A0A5C6U1G7_9BURK</name>
<dbReference type="Pfam" id="PF00378">
    <property type="entry name" value="ECH_1"/>
    <property type="match status" value="1"/>
</dbReference>
<dbReference type="Gene3D" id="3.90.226.10">
    <property type="entry name" value="2-enoyl-CoA Hydratase, Chain A, domain 1"/>
    <property type="match status" value="1"/>
</dbReference>
<dbReference type="InterPro" id="IPR001753">
    <property type="entry name" value="Enoyl-CoA_hydra/iso"/>
</dbReference>
<dbReference type="PANTHER" id="PTHR11941">
    <property type="entry name" value="ENOYL-COA HYDRATASE-RELATED"/>
    <property type="match status" value="1"/>
</dbReference>
<reference evidence="1 2" key="1">
    <citation type="submission" date="2019-08" db="EMBL/GenBank/DDBJ databases">
        <authorList>
            <person name="Khan S.A."/>
            <person name="Jeon C.O."/>
            <person name="Jeong S.E."/>
        </authorList>
    </citation>
    <scope>NUCLEOTIDE SEQUENCE [LARGE SCALE GENOMIC DNA]</scope>
    <source>
        <strain evidence="2">IMCC1728</strain>
    </source>
</reference>
<proteinExistence type="predicted"/>
<keyword evidence="1" id="KW-0413">Isomerase</keyword>
<dbReference type="GO" id="GO:0006635">
    <property type="term" value="P:fatty acid beta-oxidation"/>
    <property type="evidence" value="ECO:0007669"/>
    <property type="project" value="TreeGrafter"/>
</dbReference>
<dbReference type="Proteomes" id="UP000321832">
    <property type="component" value="Unassembled WGS sequence"/>
</dbReference>
<evidence type="ECO:0000313" key="1">
    <source>
        <dbReference type="EMBL" id="TXC66883.1"/>
    </source>
</evidence>
<keyword evidence="2" id="KW-1185">Reference proteome</keyword>
<dbReference type="InterPro" id="IPR029045">
    <property type="entry name" value="ClpP/crotonase-like_dom_sf"/>
</dbReference>
<protein>
    <submittedName>
        <fullName evidence="1">Enoyl-CoA hydratase/isomerase family protein</fullName>
    </submittedName>
</protein>
<gene>
    <name evidence="1" type="ORF">FSC37_17075</name>
</gene>
<dbReference type="GO" id="GO:0016853">
    <property type="term" value="F:isomerase activity"/>
    <property type="evidence" value="ECO:0007669"/>
    <property type="project" value="UniProtKB-KW"/>
</dbReference>
<dbReference type="AlphaFoldDB" id="A0A5C6U1G7"/>
<dbReference type="SUPFAM" id="SSF52096">
    <property type="entry name" value="ClpP/crotonase"/>
    <property type="match status" value="1"/>
</dbReference>
<dbReference type="CDD" id="cd06558">
    <property type="entry name" value="crotonase-like"/>
    <property type="match status" value="1"/>
</dbReference>
<organism evidence="1 2">
    <name type="scientific">Piscinibacter aquaticus</name>
    <dbReference type="NCBI Taxonomy" id="392597"/>
    <lineage>
        <taxon>Bacteria</taxon>
        <taxon>Pseudomonadati</taxon>
        <taxon>Pseudomonadota</taxon>
        <taxon>Betaproteobacteria</taxon>
        <taxon>Burkholderiales</taxon>
        <taxon>Sphaerotilaceae</taxon>
        <taxon>Piscinibacter</taxon>
    </lineage>
</organism>
<dbReference type="PANTHER" id="PTHR11941:SF54">
    <property type="entry name" value="ENOYL-COA HYDRATASE, MITOCHONDRIAL"/>
    <property type="match status" value="1"/>
</dbReference>
<dbReference type="EMBL" id="VOPW01000001">
    <property type="protein sequence ID" value="TXC66883.1"/>
    <property type="molecule type" value="Genomic_DNA"/>
</dbReference>
<evidence type="ECO:0000313" key="2">
    <source>
        <dbReference type="Proteomes" id="UP000321832"/>
    </source>
</evidence>